<evidence type="ECO:0000313" key="1">
    <source>
        <dbReference type="EMBL" id="KKM07849.1"/>
    </source>
</evidence>
<gene>
    <name evidence="1" type="ORF">LCGC14_1729800</name>
</gene>
<organism evidence="1">
    <name type="scientific">marine sediment metagenome</name>
    <dbReference type="NCBI Taxonomy" id="412755"/>
    <lineage>
        <taxon>unclassified sequences</taxon>
        <taxon>metagenomes</taxon>
        <taxon>ecological metagenomes</taxon>
    </lineage>
</organism>
<accession>A0A0F9H9P4</accession>
<dbReference type="Pfam" id="PF20911">
    <property type="entry name" value="GP7"/>
    <property type="match status" value="1"/>
</dbReference>
<sequence>MATTNTLTGRENLLNIAQMTHNQEIIDVAEVLNETNDMIADAHVERANDITSHVVSRRTLMPVPTWTKVGEGWVPTAGLVNQVREGIATMRSRYQAPQQVLDLQPNPAKARQQQERAHIEAMGHEFSRTVIAGSMNASPEEFNGLENRYGTLSTAAQIGTGAADVQYVLNNGNTTGSDSTSIWFLQWGPGKVYLVYPRNSAGGGIKKEDKGLVLTNADNTAAAAGITAQIWAFITEFSWEVGLVVEDTRAVKRLANIDSVAGETFTLNEDFIIQIRNNFQTPGTVFMYCNETIFTQLQILAKDKQNVFWTQEAPFGKPQLMFQDMPVRRMDKQSITNTESILTT</sequence>
<proteinExistence type="predicted"/>
<evidence type="ECO:0008006" key="2">
    <source>
        <dbReference type="Google" id="ProtNLM"/>
    </source>
</evidence>
<protein>
    <recommendedName>
        <fullName evidence="2">Major capsid protein</fullName>
    </recommendedName>
</protein>
<name>A0A0F9H9P4_9ZZZZ</name>
<dbReference type="NCBIfam" id="NF045672">
    <property type="entry name" value="MCP_gp7_epsi_15"/>
    <property type="match status" value="1"/>
</dbReference>
<comment type="caution">
    <text evidence="1">The sequence shown here is derived from an EMBL/GenBank/DDBJ whole genome shotgun (WGS) entry which is preliminary data.</text>
</comment>
<reference evidence="1" key="1">
    <citation type="journal article" date="2015" name="Nature">
        <title>Complex archaea that bridge the gap between prokaryotes and eukaryotes.</title>
        <authorList>
            <person name="Spang A."/>
            <person name="Saw J.H."/>
            <person name="Jorgensen S.L."/>
            <person name="Zaremba-Niedzwiedzka K."/>
            <person name="Martijn J."/>
            <person name="Lind A.E."/>
            <person name="van Eijk R."/>
            <person name="Schleper C."/>
            <person name="Guy L."/>
            <person name="Ettema T.J."/>
        </authorList>
    </citation>
    <scope>NUCLEOTIDE SEQUENCE</scope>
</reference>
<dbReference type="InterPro" id="IPR048813">
    <property type="entry name" value="GP7-like"/>
</dbReference>
<dbReference type="AlphaFoldDB" id="A0A0F9H9P4"/>
<dbReference type="EMBL" id="LAZR01015684">
    <property type="protein sequence ID" value="KKM07849.1"/>
    <property type="molecule type" value="Genomic_DNA"/>
</dbReference>